<evidence type="ECO:0000256" key="1">
    <source>
        <dbReference type="ARBA" id="ARBA00004613"/>
    </source>
</evidence>
<keyword evidence="5" id="KW-1185">Reference proteome</keyword>
<dbReference type="Pfam" id="PF00353">
    <property type="entry name" value="HemolysinCabind"/>
    <property type="match status" value="10"/>
</dbReference>
<dbReference type="InterPro" id="IPR011049">
    <property type="entry name" value="Serralysin-like_metalloprot_C"/>
</dbReference>
<organism evidence="4 5">
    <name type="scientific">Arenibacterium halophilum</name>
    <dbReference type="NCBI Taxonomy" id="2583821"/>
    <lineage>
        <taxon>Bacteria</taxon>
        <taxon>Pseudomonadati</taxon>
        <taxon>Pseudomonadota</taxon>
        <taxon>Alphaproteobacteria</taxon>
        <taxon>Rhodobacterales</taxon>
        <taxon>Paracoccaceae</taxon>
        <taxon>Arenibacterium</taxon>
    </lineage>
</organism>
<dbReference type="PRINTS" id="PR00313">
    <property type="entry name" value="CABNDNGRPT"/>
</dbReference>
<keyword evidence="2" id="KW-0964">Secreted</keyword>
<accession>A0ABY2XF92</accession>
<evidence type="ECO:0000313" key="4">
    <source>
        <dbReference type="EMBL" id="TMV15257.1"/>
    </source>
</evidence>
<dbReference type="SUPFAM" id="SSF51120">
    <property type="entry name" value="beta-Roll"/>
    <property type="match status" value="4"/>
</dbReference>
<sequence>MLVEGISTREEFAALIGEGSTGPVGFMQPGTHSGMLANDLRRILEAQTVATFNQNLDDIKAQFKNHANNPQAQAVLAMNRVRSLEDIETINSARKILTDTSVNRADLDDSTKFTESSASKSVGHRLEDGNEGNRKFLSTEPGAHQEYVVGPDDEILTYETDPTNVGTYNFSGDDMAKHFWLDIVPWILFGNSDPANGIVDPSTQAERAAAMAKGAAMMAAENAYKLQPAYWTAVVIVKLVEATLNSSPLVLDLDGDGIELVSLADSTVMWDIDGDDFLEHSGWVQSDDGLLALDRNGDGAISDSSELFGSNSRDGFSILAALDDNNDGVINRKDSVFGQLRVWRDLDQDGASRKAELFRLKALGITEIDVVAKTASATNAGHDVSHVSTFTMTDGSGGVLTRAIEDIWFNYDNTNSLYRPDFDIDLSVVLLPDLRGYGNIPHLRLAMMEGHERSDALRPLVAQLDGLSFAQMFRNPDDTAALVRDILFTWAGVDQVDPDSRGAYIDARMLHFLEAFTDEPFRQRGYSPDPFIFASRDLMEGFDIAYDNAYARLLAQTSGHLLFDDEISYDNLLDSFSGGTTLNATYLAELANIARTGEDALVVWQSAVRMIEFTVGVSALKEASKIDLNEAIKGSVNGLDLAAVLASLDFESFAGGTFRGTNGDDTLAGRVGDDFIYGDYGDDTLNGRVGADTINGGGGDDTLIGGIGADLIRGSFGADIYRYARGHGVDTYAEEGHEHDTILLGKGIKRGDLTIERVSNGDLRILIAGEAPGAIYIEDQFTSGGHIETIQLNSGARIELDQTAYTLVGSQDDDRLYGVGWGGLKNDTILGGAGNDIMYAAAPNQYGFERNKLLGQLGDDSLYGDRGADRLLGGGGDDYIAGNLGNDIITGGRGDDILYDAGGDDTYRFARGDGIDHIEDIRGEDVLAFGKGITESDISAIRRGNSQLELQLDGGRKGTVLIDNQFDPLGGIETIRVRGGVTLDYSTTEFTTLGTGGADTIYGIRFGGSPVDRIYGRGGNDTIYAQGVNSYEFNANWLYGEAGNDRLYGGRGDDVLEGGTGRDVIQGYQGDDLLTGGRGRDKIYGGQGDDTYRFDYGDGVDQIHEEMGNDRILFGDGISVDDLQMVRIGNSTLRITVDGGAGGQIEVRSQFDYRGAVETLEFADGSTLDLTATAFVTRGTERADSILGIRYGGSAVDRIYGGGGNDTIYAEGANSYDYTANWLYGENGNDWLYGGRGDDVIEGGEGNDYLYGDLGDDLLTGGAGNDQLYGAQGTDTFVYSGGRDTILDFDGDLLHLSTSVWGDGAQTVGEVMSFATVTGSNTLFVFDEDNRLLVDGFTDLAAIEAAITLI</sequence>
<evidence type="ECO:0000313" key="5">
    <source>
        <dbReference type="Proteomes" id="UP001191082"/>
    </source>
</evidence>
<dbReference type="Pfam" id="PF06594">
    <property type="entry name" value="HCBP_related"/>
    <property type="match status" value="1"/>
</dbReference>
<feature type="domain" description="Haemolysin-type calcium binding-related" evidence="3">
    <location>
        <begin position="1133"/>
        <end position="1171"/>
    </location>
</feature>
<reference evidence="4 5" key="1">
    <citation type="submission" date="2019-05" db="EMBL/GenBank/DDBJ databases">
        <title>Marivita sp. nov. isolated from sea sediment.</title>
        <authorList>
            <person name="Kim W."/>
        </authorList>
    </citation>
    <scope>NUCLEOTIDE SEQUENCE [LARGE SCALE GENOMIC DNA]</scope>
    <source>
        <strain evidence="4 5">CAU 1492</strain>
    </source>
</reference>
<comment type="caution">
    <text evidence="4">The sequence shown here is derived from an EMBL/GenBank/DDBJ whole genome shotgun (WGS) entry which is preliminary data.</text>
</comment>
<dbReference type="PANTHER" id="PTHR38340">
    <property type="entry name" value="S-LAYER PROTEIN"/>
    <property type="match status" value="1"/>
</dbReference>
<dbReference type="InterPro" id="IPR050557">
    <property type="entry name" value="RTX_toxin/Mannuronan_C5-epim"/>
</dbReference>
<dbReference type="PROSITE" id="PS00330">
    <property type="entry name" value="HEMOLYSIN_CALCIUM"/>
    <property type="match status" value="7"/>
</dbReference>
<dbReference type="EMBL" id="VCPC01000001">
    <property type="protein sequence ID" value="TMV15257.1"/>
    <property type="molecule type" value="Genomic_DNA"/>
</dbReference>
<dbReference type="Gene3D" id="2.150.10.10">
    <property type="entry name" value="Serralysin-like metalloprotease, C-terminal"/>
    <property type="match status" value="4"/>
</dbReference>
<evidence type="ECO:0000259" key="3">
    <source>
        <dbReference type="Pfam" id="PF06594"/>
    </source>
</evidence>
<dbReference type="Proteomes" id="UP001191082">
    <property type="component" value="Unassembled WGS sequence"/>
</dbReference>
<evidence type="ECO:0000256" key="2">
    <source>
        <dbReference type="ARBA" id="ARBA00022525"/>
    </source>
</evidence>
<dbReference type="PANTHER" id="PTHR38340:SF1">
    <property type="entry name" value="S-LAYER PROTEIN"/>
    <property type="match status" value="1"/>
</dbReference>
<comment type="subcellular location">
    <subcellularLocation>
        <location evidence="1">Secreted</location>
    </subcellularLocation>
</comment>
<gene>
    <name evidence="4" type="ORF">FGK64_04655</name>
</gene>
<dbReference type="InterPro" id="IPR018511">
    <property type="entry name" value="Hemolysin-typ_Ca-bd_CS"/>
</dbReference>
<dbReference type="InterPro" id="IPR010566">
    <property type="entry name" value="Haemolys_ca-bd"/>
</dbReference>
<protein>
    <submittedName>
        <fullName evidence="4">Calcium-binding protein</fullName>
    </submittedName>
</protein>
<name>A0ABY2XF92_9RHOB</name>
<dbReference type="InterPro" id="IPR001343">
    <property type="entry name" value="Hemolysn_Ca-bd"/>
</dbReference>
<proteinExistence type="predicted"/>